<dbReference type="AlphaFoldDB" id="A0AA95K8S0"/>
<evidence type="ECO:0000259" key="1">
    <source>
        <dbReference type="Pfam" id="PF18668"/>
    </source>
</evidence>
<dbReference type="InterPro" id="IPR054075">
    <property type="entry name" value="Gp53-like_C"/>
</dbReference>
<dbReference type="RefSeq" id="WP_280629754.1">
    <property type="nucleotide sequence ID" value="NZ_CP123498.1"/>
</dbReference>
<dbReference type="Gene3D" id="2.60.40.3940">
    <property type="match status" value="1"/>
</dbReference>
<dbReference type="Pfam" id="PF18668">
    <property type="entry name" value="Tail_spike_N"/>
    <property type="match status" value="1"/>
</dbReference>
<name>A0AA95K8S0_9GAMM</name>
<reference evidence="3" key="1">
    <citation type="submission" date="2023-04" db="EMBL/GenBank/DDBJ databases">
        <title>Genome dynamics across the evolutionary transition to endosymbiosis.</title>
        <authorList>
            <person name="Siozios S."/>
            <person name="Nadal-Jimenez P."/>
            <person name="Azagi T."/>
            <person name="Sprong H."/>
            <person name="Frost C.L."/>
            <person name="Parratt S.R."/>
            <person name="Taylor G."/>
            <person name="Brettell L."/>
            <person name="Lew K.C."/>
            <person name="Croft L."/>
            <person name="King K.C."/>
            <person name="Brockhurst M.A."/>
            <person name="Hypsa V."/>
            <person name="Novakova E."/>
            <person name="Darby A.C."/>
            <person name="Hurst G.D.D."/>
        </authorList>
    </citation>
    <scope>NUCLEOTIDE SEQUENCE</scope>
    <source>
        <strain evidence="3">AIh</strain>
    </source>
</reference>
<proteinExistence type="predicted"/>
<evidence type="ECO:0000259" key="2">
    <source>
        <dbReference type="Pfam" id="PF21882"/>
    </source>
</evidence>
<dbReference type="EMBL" id="CP123498">
    <property type="protein sequence ID" value="WGL96197.1"/>
    <property type="molecule type" value="Genomic_DNA"/>
</dbReference>
<gene>
    <name evidence="3" type="ORF">QE207_06365</name>
</gene>
<evidence type="ECO:0000313" key="3">
    <source>
        <dbReference type="EMBL" id="WGL96197.1"/>
    </source>
</evidence>
<feature type="domain" description="Putative tail fiber protein gp53-like C-terminal" evidence="2">
    <location>
        <begin position="456"/>
        <end position="539"/>
    </location>
</feature>
<accession>A0AA95K8S0</accession>
<evidence type="ECO:0000313" key="4">
    <source>
        <dbReference type="Proteomes" id="UP001177597"/>
    </source>
</evidence>
<organism evidence="3 4">
    <name type="scientific">Arsenophonus nasoniae</name>
    <name type="common">son-killer infecting Nasonia vitripennis</name>
    <dbReference type="NCBI Taxonomy" id="638"/>
    <lineage>
        <taxon>Bacteria</taxon>
        <taxon>Pseudomonadati</taxon>
        <taxon>Pseudomonadota</taxon>
        <taxon>Gammaproteobacteria</taxon>
        <taxon>Enterobacterales</taxon>
        <taxon>Morganellaceae</taxon>
        <taxon>Arsenophonus</taxon>
    </lineage>
</organism>
<dbReference type="Pfam" id="PF21882">
    <property type="entry name" value="Gp53-like_C"/>
    <property type="match status" value="1"/>
</dbReference>
<protein>
    <submittedName>
        <fullName evidence="3">Uncharacterized protein</fullName>
    </submittedName>
</protein>
<feature type="domain" description="Tail spike TSP1/Gp66 N-terminal" evidence="1">
    <location>
        <begin position="220"/>
        <end position="272"/>
    </location>
</feature>
<dbReference type="InterPro" id="IPR040775">
    <property type="entry name" value="Tail_spike_N"/>
</dbReference>
<dbReference type="Proteomes" id="UP001177597">
    <property type="component" value="Chromosome"/>
</dbReference>
<dbReference type="Gene3D" id="2.10.10.80">
    <property type="match status" value="1"/>
</dbReference>
<sequence>MTVVTEVSANQYIGDCATTEFDYEFKIFNEHHLVVIMTDGNGDHAQRLTLNKDYTVTGVNCDEGGKIILSSPLFNGNHLLIERHLPAKQEIAFEKCKQFHAKQHENAFDYLTMLVQQVLGNASLLLQQPSRLGNYFDAKNYRISNISQPKNDNDAVNLAVMQSAIRDLDIRSIRVNDIDIATLPDAESRKNKQLGFDNDGQPTLFDLNELGVFDYILVDSFEKGFEITSRYHALHYEKENRYYRWAGKLPKQVFENSTLELTGGIKADAWIQTTVNSYTKKEIDNQFVKIKDSRAVQFSTLDLVRTDNYAGMSMKNNVQHVALYVSGNSAYTVVARNSDNTIKYAISFPTHSSTLATTNTLDYITAYGFNAIHPSSDTVIKLGTDKGDYDLVCARNNHKFFIRNNNTNQIIYLPEKQGTFAVQEDNYNKQQIDAKLVATHWSAKKAVNGWMKEPYTGIIIQWGRVPGKNTSRNFFPIAFPNTLASMGVANFNSNSNLTELYSPNIQDANNSGFTMRQTKVTNGSNASPLVDMRWIAIGW</sequence>